<protein>
    <submittedName>
        <fullName evidence="5">ABC-type nitrate/sulfonate/bicarbonate transport system ATPase subunit</fullName>
    </submittedName>
</protein>
<dbReference type="EMBL" id="JAGIKZ010000010">
    <property type="protein sequence ID" value="MBP2241510.1"/>
    <property type="molecule type" value="Genomic_DNA"/>
</dbReference>
<evidence type="ECO:0000256" key="1">
    <source>
        <dbReference type="ARBA" id="ARBA00022448"/>
    </source>
</evidence>
<evidence type="ECO:0000256" key="3">
    <source>
        <dbReference type="ARBA" id="ARBA00022840"/>
    </source>
</evidence>
<dbReference type="SUPFAM" id="SSF52540">
    <property type="entry name" value="P-loop containing nucleoside triphosphate hydrolases"/>
    <property type="match status" value="1"/>
</dbReference>
<evidence type="ECO:0000313" key="5">
    <source>
        <dbReference type="EMBL" id="MBP2241510.1"/>
    </source>
</evidence>
<dbReference type="PROSITE" id="PS00211">
    <property type="entry name" value="ABC_TRANSPORTER_1"/>
    <property type="match status" value="1"/>
</dbReference>
<dbReference type="Pfam" id="PF00005">
    <property type="entry name" value="ABC_tran"/>
    <property type="match status" value="1"/>
</dbReference>
<dbReference type="InterPro" id="IPR017871">
    <property type="entry name" value="ABC_transporter-like_CS"/>
</dbReference>
<dbReference type="PANTHER" id="PTHR42788:SF20">
    <property type="entry name" value="ABC TRANSPORTER ATP-BINDING PROTEIN"/>
    <property type="match status" value="1"/>
</dbReference>
<keyword evidence="2" id="KW-0547">Nucleotide-binding</keyword>
<reference evidence="5 6" key="1">
    <citation type="submission" date="2021-03" db="EMBL/GenBank/DDBJ databases">
        <title>Genomic Encyclopedia of Type Strains, Phase IV (KMG-IV): sequencing the most valuable type-strain genomes for metagenomic binning, comparative biology and taxonomic classification.</title>
        <authorList>
            <person name="Goeker M."/>
        </authorList>
    </citation>
    <scope>NUCLEOTIDE SEQUENCE [LARGE SCALE GENOMIC DNA]</scope>
    <source>
        <strain evidence="5 6">DSM 26675</strain>
    </source>
</reference>
<dbReference type="InterPro" id="IPR027417">
    <property type="entry name" value="P-loop_NTPase"/>
</dbReference>
<dbReference type="RefSeq" id="WP_066400063.1">
    <property type="nucleotide sequence ID" value="NZ_JAGIKZ010000010.1"/>
</dbReference>
<keyword evidence="1" id="KW-0813">Transport</keyword>
<evidence type="ECO:0000259" key="4">
    <source>
        <dbReference type="PROSITE" id="PS50893"/>
    </source>
</evidence>
<evidence type="ECO:0000313" key="6">
    <source>
        <dbReference type="Proteomes" id="UP001519293"/>
    </source>
</evidence>
<gene>
    <name evidence="5" type="ORF">J2Z40_002073</name>
</gene>
<dbReference type="Proteomes" id="UP001519293">
    <property type="component" value="Unassembled WGS sequence"/>
</dbReference>
<dbReference type="Gene3D" id="3.40.50.300">
    <property type="entry name" value="P-loop containing nucleotide triphosphate hydrolases"/>
    <property type="match status" value="1"/>
</dbReference>
<sequence length="237" mass="26641">MDTLIEFNNVTKKYKNTTVLDKVSFQLRKQEVVALLGPSGCGKTTILNIAAGLTELTTGEAFVHTNQVGYIFQEPRLLPWKTVLENLLFVIGKGEESQKMAFDALAKVGLENVHDSYPSQLSGGMRQRISIARALAFHPQLILMDEPFSALDILIKKEIQNDLLSIIDDNRLGVMYVTHDAEEAARIADRILLLHDKPCRVKKEVTVQITRQERSDRFIKQLTCELCNCLLGGELDE</sequence>
<keyword evidence="3" id="KW-0067">ATP-binding</keyword>
<dbReference type="InterPro" id="IPR003439">
    <property type="entry name" value="ABC_transporter-like_ATP-bd"/>
</dbReference>
<name>A0ABS4RF45_9BACI</name>
<dbReference type="InterPro" id="IPR003593">
    <property type="entry name" value="AAA+_ATPase"/>
</dbReference>
<dbReference type="SMART" id="SM00382">
    <property type="entry name" value="AAA"/>
    <property type="match status" value="1"/>
</dbReference>
<proteinExistence type="predicted"/>
<comment type="caution">
    <text evidence="5">The sequence shown here is derived from an EMBL/GenBank/DDBJ whole genome shotgun (WGS) entry which is preliminary data.</text>
</comment>
<dbReference type="InterPro" id="IPR050166">
    <property type="entry name" value="ABC_transporter_ATP-bind"/>
</dbReference>
<dbReference type="PANTHER" id="PTHR42788">
    <property type="entry name" value="TAURINE IMPORT ATP-BINDING PROTEIN-RELATED"/>
    <property type="match status" value="1"/>
</dbReference>
<dbReference type="PROSITE" id="PS50893">
    <property type="entry name" value="ABC_TRANSPORTER_2"/>
    <property type="match status" value="1"/>
</dbReference>
<accession>A0ABS4RF45</accession>
<organism evidence="5 6">
    <name type="scientific">Cytobacillus eiseniae</name>
    <dbReference type="NCBI Taxonomy" id="762947"/>
    <lineage>
        <taxon>Bacteria</taxon>
        <taxon>Bacillati</taxon>
        <taxon>Bacillota</taxon>
        <taxon>Bacilli</taxon>
        <taxon>Bacillales</taxon>
        <taxon>Bacillaceae</taxon>
        <taxon>Cytobacillus</taxon>
    </lineage>
</organism>
<keyword evidence="6" id="KW-1185">Reference proteome</keyword>
<evidence type="ECO:0000256" key="2">
    <source>
        <dbReference type="ARBA" id="ARBA00022741"/>
    </source>
</evidence>
<feature type="domain" description="ABC transporter" evidence="4">
    <location>
        <begin position="5"/>
        <end position="221"/>
    </location>
</feature>